<reference evidence="1" key="1">
    <citation type="submission" date="2013-09" db="EMBL/GenBank/DDBJ databases">
        <title>Complete nucleotide sequence of Streptomyces linear plasmid pFRL3.</title>
        <authorList>
            <person name="Chen Z."/>
            <person name="Fang P."/>
            <person name="Qin Z."/>
        </authorList>
    </citation>
    <scope>NUCLEOTIDE SEQUENCE</scope>
    <source>
        <plasmid evidence="1">pFRL3</plasmid>
    </source>
</reference>
<dbReference type="AlphaFoldDB" id="V9Z4Y7"/>
<geneLocation type="plasmid" evidence="1">
    <name>pFRL3</name>
</geneLocation>
<accession>V9Z4Y7</accession>
<keyword evidence="1" id="KW-0614">Plasmid</keyword>
<name>V9Z4Y7_9ACTN</name>
<protein>
    <submittedName>
        <fullName evidence="1">Uncharacterized protein</fullName>
    </submittedName>
</protein>
<dbReference type="EMBL" id="KF602048">
    <property type="protein sequence ID" value="AHE39188.1"/>
    <property type="molecule type" value="Genomic_DNA"/>
</dbReference>
<proteinExistence type="predicted"/>
<organism evidence="1">
    <name type="scientific">Streptomyces sp. FR1</name>
    <dbReference type="NCBI Taxonomy" id="349971"/>
    <lineage>
        <taxon>Bacteria</taxon>
        <taxon>Bacillati</taxon>
        <taxon>Actinomycetota</taxon>
        <taxon>Actinomycetes</taxon>
        <taxon>Kitasatosporales</taxon>
        <taxon>Streptomycetaceae</taxon>
        <taxon>Streptomyces</taxon>
    </lineage>
</organism>
<sequence length="227" mass="25471">MEMPRGAVHSIWIAVDDEIPQLVKDVTERHKRLRARRSADPRWSTLGLRGAEAKTRRAQWRTEVQRLRLAGELLDTVDVLVEYGVREEVAARGWDHEWDPAPEEAWEQGRWPGSRDRGLAGYPDRLSARLDGDLVALAVAACWWTSAPAIELLHAWRDRNPGITPPRYELDEEGRRRLGGPLAEYARLSDQITTTGAIWRAGVTRGLAKASTVIPVQQTADGASTSR</sequence>
<evidence type="ECO:0000313" key="1">
    <source>
        <dbReference type="EMBL" id="AHE39188.1"/>
    </source>
</evidence>
<gene>
    <name evidence="1" type="ORF">pFRL3_411</name>
</gene>